<feature type="non-terminal residue" evidence="2">
    <location>
        <position position="1"/>
    </location>
</feature>
<dbReference type="GO" id="GO:0003677">
    <property type="term" value="F:DNA binding"/>
    <property type="evidence" value="ECO:0007669"/>
    <property type="project" value="InterPro"/>
</dbReference>
<dbReference type="AlphaFoldDB" id="X1N2U6"/>
<comment type="caution">
    <text evidence="2">The sequence shown here is derived from an EMBL/GenBank/DDBJ whole genome shotgun (WGS) entry which is preliminary data.</text>
</comment>
<name>X1N2U6_9ZZZZ</name>
<feature type="domain" description="SpoVT-AbrB" evidence="1">
    <location>
        <begin position="21"/>
        <end position="66"/>
    </location>
</feature>
<dbReference type="NCBIfam" id="TIGR01439">
    <property type="entry name" value="lp_hng_hel_AbrB"/>
    <property type="match status" value="1"/>
</dbReference>
<dbReference type="EMBL" id="BARV01019895">
    <property type="protein sequence ID" value="GAI21180.1"/>
    <property type="molecule type" value="Genomic_DNA"/>
</dbReference>
<proteinExistence type="predicted"/>
<dbReference type="SUPFAM" id="SSF89447">
    <property type="entry name" value="AbrB/MazE/MraZ-like"/>
    <property type="match status" value="1"/>
</dbReference>
<dbReference type="InterPro" id="IPR037914">
    <property type="entry name" value="SpoVT-AbrB_sf"/>
</dbReference>
<reference evidence="2" key="1">
    <citation type="journal article" date="2014" name="Front. Microbiol.">
        <title>High frequency of phylogenetically diverse reductive dehalogenase-homologous genes in deep subseafloor sedimentary metagenomes.</title>
        <authorList>
            <person name="Kawai M."/>
            <person name="Futagami T."/>
            <person name="Toyoda A."/>
            <person name="Takaki Y."/>
            <person name="Nishi S."/>
            <person name="Hori S."/>
            <person name="Arai W."/>
            <person name="Tsubouchi T."/>
            <person name="Morono Y."/>
            <person name="Uchiyama I."/>
            <person name="Ito T."/>
            <person name="Fujiyama A."/>
            <person name="Inagaki F."/>
            <person name="Takami H."/>
        </authorList>
    </citation>
    <scope>NUCLEOTIDE SEQUENCE</scope>
    <source>
        <strain evidence="2">Expedition CK06-06</strain>
    </source>
</reference>
<evidence type="ECO:0000313" key="2">
    <source>
        <dbReference type="EMBL" id="GAI21180.1"/>
    </source>
</evidence>
<dbReference type="SMART" id="SM00966">
    <property type="entry name" value="SpoVT_AbrB"/>
    <property type="match status" value="1"/>
</dbReference>
<evidence type="ECO:0000259" key="1">
    <source>
        <dbReference type="SMART" id="SM00966"/>
    </source>
</evidence>
<accession>X1N2U6</accession>
<sequence length="99" mass="11474">ISITFIIIWNINKISGVDIMPRITSKGQITIPKEIRDKFNIKPHDIGEFAVRDGKIVFTVKKGTILDAHVEKVKKKIDFKKLRELMEKDIAEDVIRKMK</sequence>
<dbReference type="Gene3D" id="2.10.260.10">
    <property type="match status" value="1"/>
</dbReference>
<protein>
    <recommendedName>
        <fullName evidence="1">SpoVT-AbrB domain-containing protein</fullName>
    </recommendedName>
</protein>
<dbReference type="Pfam" id="PF04014">
    <property type="entry name" value="MazE_antitoxin"/>
    <property type="match status" value="1"/>
</dbReference>
<gene>
    <name evidence="2" type="ORF">S06H3_33346</name>
</gene>
<organism evidence="2">
    <name type="scientific">marine sediment metagenome</name>
    <dbReference type="NCBI Taxonomy" id="412755"/>
    <lineage>
        <taxon>unclassified sequences</taxon>
        <taxon>metagenomes</taxon>
        <taxon>ecological metagenomes</taxon>
    </lineage>
</organism>
<dbReference type="InterPro" id="IPR007159">
    <property type="entry name" value="SpoVT-AbrB_dom"/>
</dbReference>